<gene>
    <name evidence="2" type="ORF">HK100_009060</name>
</gene>
<dbReference type="Pfam" id="PF00501">
    <property type="entry name" value="AMP-binding"/>
    <property type="match status" value="1"/>
</dbReference>
<evidence type="ECO:0000313" key="2">
    <source>
        <dbReference type="EMBL" id="KAJ3128624.1"/>
    </source>
</evidence>
<feature type="domain" description="AMP-dependent synthetase/ligase" evidence="1">
    <location>
        <begin position="48"/>
        <end position="114"/>
    </location>
</feature>
<dbReference type="SUPFAM" id="SSF56801">
    <property type="entry name" value="Acetyl-CoA synthetase-like"/>
    <property type="match status" value="1"/>
</dbReference>
<organism evidence="2 3">
    <name type="scientific">Physocladia obscura</name>
    <dbReference type="NCBI Taxonomy" id="109957"/>
    <lineage>
        <taxon>Eukaryota</taxon>
        <taxon>Fungi</taxon>
        <taxon>Fungi incertae sedis</taxon>
        <taxon>Chytridiomycota</taxon>
        <taxon>Chytridiomycota incertae sedis</taxon>
        <taxon>Chytridiomycetes</taxon>
        <taxon>Chytridiales</taxon>
        <taxon>Chytriomycetaceae</taxon>
        <taxon>Physocladia</taxon>
    </lineage>
</organism>
<keyword evidence="3" id="KW-1185">Reference proteome</keyword>
<dbReference type="Gene3D" id="3.40.50.980">
    <property type="match status" value="1"/>
</dbReference>
<dbReference type="EMBL" id="JADGJH010000455">
    <property type="protein sequence ID" value="KAJ3128624.1"/>
    <property type="molecule type" value="Genomic_DNA"/>
</dbReference>
<name>A0AAD5T3I8_9FUNG</name>
<reference evidence="2" key="1">
    <citation type="submission" date="2020-05" db="EMBL/GenBank/DDBJ databases">
        <title>Phylogenomic resolution of chytrid fungi.</title>
        <authorList>
            <person name="Stajich J.E."/>
            <person name="Amses K."/>
            <person name="Simmons R."/>
            <person name="Seto K."/>
            <person name="Myers J."/>
            <person name="Bonds A."/>
            <person name="Quandt C.A."/>
            <person name="Barry K."/>
            <person name="Liu P."/>
            <person name="Grigoriev I."/>
            <person name="Longcore J.E."/>
            <person name="James T.Y."/>
        </authorList>
    </citation>
    <scope>NUCLEOTIDE SEQUENCE</scope>
    <source>
        <strain evidence="2">JEL0513</strain>
    </source>
</reference>
<comment type="caution">
    <text evidence="2">The sequence shown here is derived from an EMBL/GenBank/DDBJ whole genome shotgun (WGS) entry which is preliminary data.</text>
</comment>
<protein>
    <recommendedName>
        <fullName evidence="1">AMP-dependent synthetase/ligase domain-containing protein</fullName>
    </recommendedName>
</protein>
<dbReference type="Proteomes" id="UP001211907">
    <property type="component" value="Unassembled WGS sequence"/>
</dbReference>
<dbReference type="InterPro" id="IPR000873">
    <property type="entry name" value="AMP-dep_synth/lig_dom"/>
</dbReference>
<proteinExistence type="predicted"/>
<evidence type="ECO:0000259" key="1">
    <source>
        <dbReference type="Pfam" id="PF00501"/>
    </source>
</evidence>
<evidence type="ECO:0000313" key="3">
    <source>
        <dbReference type="Proteomes" id="UP001211907"/>
    </source>
</evidence>
<sequence>MGVIQETYASFAASVTGAGQPFELKRAAIRGVEYEVFANAPPSLRVSFETVAQMNAEKVALVIPEKPGMREITYSELRHRVSQVGHSLRNTNVGVKKGDRVVLCLNKCVEVFILQCFPVASITFVNEFN</sequence>
<accession>A0AAD5T3I8</accession>
<dbReference type="AlphaFoldDB" id="A0AAD5T3I8"/>